<proteinExistence type="predicted"/>
<comment type="caution">
    <text evidence="1">The sequence shown here is derived from an EMBL/GenBank/DDBJ whole genome shotgun (WGS) entry which is preliminary data.</text>
</comment>
<sequence>MAFLAWTGVDVPLQVWQAAGEQRA</sequence>
<reference evidence="2" key="1">
    <citation type="journal article" date="2019" name="Int. J. Syst. Evol. Microbiol.">
        <title>The Global Catalogue of Microorganisms (GCM) 10K type strain sequencing project: providing services to taxonomists for standard genome sequencing and annotation.</title>
        <authorList>
            <consortium name="The Broad Institute Genomics Platform"/>
            <consortium name="The Broad Institute Genome Sequencing Center for Infectious Disease"/>
            <person name="Wu L."/>
            <person name="Ma J."/>
        </authorList>
    </citation>
    <scope>NUCLEOTIDE SEQUENCE [LARGE SCALE GENOMIC DNA]</scope>
    <source>
        <strain evidence="2">CGMCC 1.15772</strain>
    </source>
</reference>
<dbReference type="EMBL" id="JBHSWD010000001">
    <property type="protein sequence ID" value="MFC6591024.1"/>
    <property type="molecule type" value="Genomic_DNA"/>
</dbReference>
<gene>
    <name evidence="1" type="ORF">ACFP81_02580</name>
</gene>
<dbReference type="RefSeq" id="WP_380083615.1">
    <property type="nucleotide sequence ID" value="NZ_JBHSWD010000001.1"/>
</dbReference>
<name>A0ABW1YA26_9DEIO</name>
<evidence type="ECO:0000313" key="2">
    <source>
        <dbReference type="Proteomes" id="UP001596297"/>
    </source>
</evidence>
<keyword evidence="2" id="KW-1185">Reference proteome</keyword>
<accession>A0ABW1YA26</accession>
<protein>
    <submittedName>
        <fullName evidence="1">Uncharacterized protein</fullName>
    </submittedName>
</protein>
<organism evidence="1 2">
    <name type="scientific">Deinococcus lacus</name>
    <dbReference type="NCBI Taxonomy" id="392561"/>
    <lineage>
        <taxon>Bacteria</taxon>
        <taxon>Thermotogati</taxon>
        <taxon>Deinococcota</taxon>
        <taxon>Deinococci</taxon>
        <taxon>Deinococcales</taxon>
        <taxon>Deinococcaceae</taxon>
        <taxon>Deinococcus</taxon>
    </lineage>
</organism>
<evidence type="ECO:0000313" key="1">
    <source>
        <dbReference type="EMBL" id="MFC6591024.1"/>
    </source>
</evidence>
<dbReference type="Proteomes" id="UP001596297">
    <property type="component" value="Unassembled WGS sequence"/>
</dbReference>